<comment type="caution">
    <text evidence="1">The sequence shown here is derived from an EMBL/GenBank/DDBJ whole genome shotgun (WGS) entry which is preliminary data.</text>
</comment>
<evidence type="ECO:0000313" key="1">
    <source>
        <dbReference type="EMBL" id="OZG68407.1"/>
    </source>
</evidence>
<keyword evidence="2" id="KW-1185">Reference proteome</keyword>
<proteinExistence type="predicted"/>
<reference evidence="1 2" key="1">
    <citation type="journal article" date="2017" name="BMC Genomics">
        <title>Comparative genomic and phylogenomic analyses of the Bifidobacteriaceae family.</title>
        <authorList>
            <person name="Lugli G.A."/>
            <person name="Milani C."/>
            <person name="Turroni F."/>
            <person name="Duranti S."/>
            <person name="Mancabelli L."/>
            <person name="Mangifesta M."/>
            <person name="Ferrario C."/>
            <person name="Modesto M."/>
            <person name="Mattarelli P."/>
            <person name="Jiri K."/>
            <person name="van Sinderen D."/>
            <person name="Ventura M."/>
        </authorList>
    </citation>
    <scope>NUCLEOTIDE SEQUENCE [LARGE SCALE GENOMIC DNA]</scope>
    <source>
        <strain evidence="1 2">LMG 28769</strain>
    </source>
</reference>
<accession>A0A261GAF0</accession>
<evidence type="ECO:0000313" key="2">
    <source>
        <dbReference type="Proteomes" id="UP000216451"/>
    </source>
</evidence>
<dbReference type="Proteomes" id="UP000216451">
    <property type="component" value="Unassembled WGS sequence"/>
</dbReference>
<dbReference type="AlphaFoldDB" id="A0A261GAF0"/>
<name>A0A261GAF0_9BIFI</name>
<organism evidence="1 2">
    <name type="scientific">Bifidobacterium aquikefiri</name>
    <dbReference type="NCBI Taxonomy" id="1653207"/>
    <lineage>
        <taxon>Bacteria</taxon>
        <taxon>Bacillati</taxon>
        <taxon>Actinomycetota</taxon>
        <taxon>Actinomycetes</taxon>
        <taxon>Bifidobacteriales</taxon>
        <taxon>Bifidobacteriaceae</taxon>
        <taxon>Bifidobacterium</taxon>
    </lineage>
</organism>
<gene>
    <name evidence="1" type="ORF">BAQU_0224</name>
</gene>
<sequence>MTFLNFPITGLPPLCLCGTSLWAGNKHCFSDAKAYTAL</sequence>
<protein>
    <submittedName>
        <fullName evidence="1">Uncharacterized protein</fullName>
    </submittedName>
</protein>
<dbReference type="EMBL" id="MWXA01000002">
    <property type="protein sequence ID" value="OZG68407.1"/>
    <property type="molecule type" value="Genomic_DNA"/>
</dbReference>